<organism evidence="5 6">
    <name type="scientific">Halocatena salina</name>
    <dbReference type="NCBI Taxonomy" id="2934340"/>
    <lineage>
        <taxon>Archaea</taxon>
        <taxon>Methanobacteriati</taxon>
        <taxon>Methanobacteriota</taxon>
        <taxon>Stenosarchaea group</taxon>
        <taxon>Halobacteria</taxon>
        <taxon>Halobacteriales</taxon>
        <taxon>Natronomonadaceae</taxon>
        <taxon>Halocatena</taxon>
    </lineage>
</organism>
<dbReference type="Gene3D" id="1.10.340.30">
    <property type="entry name" value="Hypothetical protein, domain 2"/>
    <property type="match status" value="1"/>
</dbReference>
<dbReference type="AlphaFoldDB" id="A0A8U0A3E1"/>
<reference evidence="5" key="1">
    <citation type="submission" date="2022-04" db="EMBL/GenBank/DDBJ databases">
        <title>Halocatena sp. nov., isolated from a salt lake.</title>
        <authorList>
            <person name="Cui H.-L."/>
        </authorList>
    </citation>
    <scope>NUCLEOTIDE SEQUENCE</scope>
    <source>
        <strain evidence="5">AD-1</strain>
    </source>
</reference>
<evidence type="ECO:0000313" key="6">
    <source>
        <dbReference type="Proteomes" id="UP000831768"/>
    </source>
</evidence>
<feature type="domain" description="HhH-GPD" evidence="4">
    <location>
        <begin position="37"/>
        <end position="185"/>
    </location>
</feature>
<dbReference type="CDD" id="cd00056">
    <property type="entry name" value="ENDO3c"/>
    <property type="match status" value="1"/>
</dbReference>
<dbReference type="InterPro" id="IPR051912">
    <property type="entry name" value="Alkylbase_DNA_Glycosylase/TA"/>
</dbReference>
<sequence length="191" mass="21990">MEPLRTDPVLAEVIDTYGPLSLEPTDDPFVQLVVSIIEQQLSTASANAIRERVFARFEIAPEVLIDVDATELNDLGVSHRKIEYIQDAAQAFMENDFTRDSFEEMTDQEVIEKLTTIHGVGVWTAKMFLMFSLGREDVFPLEDLGIRNGMIKLYGECTRKEMIEVAEQWRPYRSIAALYIWQYYEDTPIKD</sequence>
<dbReference type="InterPro" id="IPR011257">
    <property type="entry name" value="DNA_glycosylase"/>
</dbReference>
<evidence type="ECO:0000256" key="3">
    <source>
        <dbReference type="ARBA" id="ARBA00023204"/>
    </source>
</evidence>
<dbReference type="SMART" id="SM00478">
    <property type="entry name" value="ENDO3c"/>
    <property type="match status" value="1"/>
</dbReference>
<dbReference type="PROSITE" id="PS00516">
    <property type="entry name" value="ALKYLBASE_DNA_GLYCOS"/>
    <property type="match status" value="1"/>
</dbReference>
<keyword evidence="2" id="KW-0227">DNA damage</keyword>
<dbReference type="GO" id="GO:0032993">
    <property type="term" value="C:protein-DNA complex"/>
    <property type="evidence" value="ECO:0007669"/>
    <property type="project" value="TreeGrafter"/>
</dbReference>
<dbReference type="GO" id="GO:0006285">
    <property type="term" value="P:base-excision repair, AP site formation"/>
    <property type="evidence" value="ECO:0007669"/>
    <property type="project" value="TreeGrafter"/>
</dbReference>
<evidence type="ECO:0000256" key="1">
    <source>
        <dbReference type="ARBA" id="ARBA00010817"/>
    </source>
</evidence>
<keyword evidence="3" id="KW-0234">DNA repair</keyword>
<dbReference type="GeneID" id="71926862"/>
<keyword evidence="6" id="KW-1185">Reference proteome</keyword>
<dbReference type="EMBL" id="CP096019">
    <property type="protein sequence ID" value="UPM43309.1"/>
    <property type="molecule type" value="Genomic_DNA"/>
</dbReference>
<dbReference type="InterPro" id="IPR003265">
    <property type="entry name" value="HhH-GPD_domain"/>
</dbReference>
<dbReference type="PANTHER" id="PTHR43003">
    <property type="entry name" value="DNA-3-METHYLADENINE GLYCOSYLASE"/>
    <property type="match status" value="1"/>
</dbReference>
<dbReference type="InterPro" id="IPR000035">
    <property type="entry name" value="Alkylbase_DNA_glycsylse_CS"/>
</dbReference>
<dbReference type="Proteomes" id="UP000831768">
    <property type="component" value="Chromosome"/>
</dbReference>
<dbReference type="KEGG" id="haad:MW046_02405"/>
<evidence type="ECO:0000256" key="2">
    <source>
        <dbReference type="ARBA" id="ARBA00022763"/>
    </source>
</evidence>
<evidence type="ECO:0000313" key="5">
    <source>
        <dbReference type="EMBL" id="UPM43309.1"/>
    </source>
</evidence>
<dbReference type="GO" id="GO:0032131">
    <property type="term" value="F:alkylated DNA binding"/>
    <property type="evidence" value="ECO:0007669"/>
    <property type="project" value="TreeGrafter"/>
</dbReference>
<name>A0A8U0A3E1_9EURY</name>
<protein>
    <submittedName>
        <fullName evidence="5">DNA-3-methyladenine glycosylase</fullName>
    </submittedName>
</protein>
<gene>
    <name evidence="5" type="ORF">MW046_02405</name>
</gene>
<comment type="similarity">
    <text evidence="1">Belongs to the alkylbase DNA glycosidase AlkA family.</text>
</comment>
<dbReference type="PANTHER" id="PTHR43003:SF5">
    <property type="entry name" value="DNA-3-METHYLADENINE GLYCOSYLASE"/>
    <property type="match status" value="1"/>
</dbReference>
<dbReference type="Pfam" id="PF00730">
    <property type="entry name" value="HhH-GPD"/>
    <property type="match status" value="1"/>
</dbReference>
<dbReference type="Gene3D" id="1.10.1670.40">
    <property type="match status" value="1"/>
</dbReference>
<accession>A0A8U0A3E1</accession>
<proteinExistence type="inferred from homology"/>
<dbReference type="SUPFAM" id="SSF48150">
    <property type="entry name" value="DNA-glycosylase"/>
    <property type="match status" value="1"/>
</dbReference>
<dbReference type="GO" id="GO:0008725">
    <property type="term" value="F:DNA-3-methyladenine glycosylase activity"/>
    <property type="evidence" value="ECO:0007669"/>
    <property type="project" value="TreeGrafter"/>
</dbReference>
<evidence type="ECO:0000259" key="4">
    <source>
        <dbReference type="SMART" id="SM00478"/>
    </source>
</evidence>
<dbReference type="GO" id="GO:0043916">
    <property type="term" value="F:DNA-7-methylguanine glycosylase activity"/>
    <property type="evidence" value="ECO:0007669"/>
    <property type="project" value="TreeGrafter"/>
</dbReference>
<dbReference type="FunFam" id="1.10.340.30:FF:000004">
    <property type="entry name" value="DNA-3-methyladenine glycosylase II"/>
    <property type="match status" value="1"/>
</dbReference>
<dbReference type="GO" id="GO:0006307">
    <property type="term" value="P:DNA alkylation repair"/>
    <property type="evidence" value="ECO:0007669"/>
    <property type="project" value="TreeGrafter"/>
</dbReference>
<dbReference type="RefSeq" id="WP_247993976.1">
    <property type="nucleotide sequence ID" value="NZ_CP096019.1"/>
</dbReference>